<dbReference type="InterPro" id="IPR002885">
    <property type="entry name" value="PPR_rpt"/>
</dbReference>
<dbReference type="NCBIfam" id="TIGR00756">
    <property type="entry name" value="PPR"/>
    <property type="match status" value="1"/>
</dbReference>
<dbReference type="GO" id="GO:0009451">
    <property type="term" value="P:RNA modification"/>
    <property type="evidence" value="ECO:0007669"/>
    <property type="project" value="InterPro"/>
</dbReference>
<dbReference type="EMBL" id="CAXHTB010000003">
    <property type="protein sequence ID" value="CAL0303109.1"/>
    <property type="molecule type" value="Genomic_DNA"/>
</dbReference>
<dbReference type="AlphaFoldDB" id="A0AAV1W120"/>
<evidence type="ECO:0000256" key="1">
    <source>
        <dbReference type="ARBA" id="ARBA00022737"/>
    </source>
</evidence>
<comment type="caution">
    <text evidence="4">The sequence shown here is derived from an EMBL/GenBank/DDBJ whole genome shotgun (WGS) entry which is preliminary data.</text>
</comment>
<dbReference type="PANTHER" id="PTHR47926">
    <property type="entry name" value="PENTATRICOPEPTIDE REPEAT-CONTAINING PROTEIN"/>
    <property type="match status" value="1"/>
</dbReference>
<dbReference type="GO" id="GO:0003723">
    <property type="term" value="F:RNA binding"/>
    <property type="evidence" value="ECO:0007669"/>
    <property type="project" value="InterPro"/>
</dbReference>
<gene>
    <name evidence="4" type="ORF">LLUT_LOCUS4169</name>
</gene>
<keyword evidence="5" id="KW-1185">Reference proteome</keyword>
<evidence type="ECO:0000313" key="5">
    <source>
        <dbReference type="Proteomes" id="UP001497480"/>
    </source>
</evidence>
<dbReference type="Pfam" id="PF01535">
    <property type="entry name" value="PPR"/>
    <property type="match status" value="2"/>
</dbReference>
<evidence type="ECO:0000256" key="2">
    <source>
        <dbReference type="PROSITE-ProRule" id="PRU00708"/>
    </source>
</evidence>
<dbReference type="Proteomes" id="UP001497480">
    <property type="component" value="Unassembled WGS sequence"/>
</dbReference>
<sequence>MTAKYEVKCGLNFLIIDGHAKFGNYDEAHLILDAMPHKETATWDALISTYEQNGRTKKALSLFHEMLHSKNAKPEEVTFVCTFCDSALLRAIDFDLKKAKNTVYSIERKDVYVWSDMVAVYTVLMSLVNTKLDGFMNLSDYIHKIIIYLDSIMSTAQHISPSDAVYKVGSGAFDHISNPIVVAFSSDSVKRFNAKAVKNVHDRDL</sequence>
<dbReference type="Gene3D" id="1.25.40.10">
    <property type="entry name" value="Tetratricopeptide repeat domain"/>
    <property type="match status" value="1"/>
</dbReference>
<organism evidence="4 5">
    <name type="scientific">Lupinus luteus</name>
    <name type="common">European yellow lupine</name>
    <dbReference type="NCBI Taxonomy" id="3873"/>
    <lineage>
        <taxon>Eukaryota</taxon>
        <taxon>Viridiplantae</taxon>
        <taxon>Streptophyta</taxon>
        <taxon>Embryophyta</taxon>
        <taxon>Tracheophyta</taxon>
        <taxon>Spermatophyta</taxon>
        <taxon>Magnoliopsida</taxon>
        <taxon>eudicotyledons</taxon>
        <taxon>Gunneridae</taxon>
        <taxon>Pentapetalae</taxon>
        <taxon>rosids</taxon>
        <taxon>fabids</taxon>
        <taxon>Fabales</taxon>
        <taxon>Fabaceae</taxon>
        <taxon>Papilionoideae</taxon>
        <taxon>50 kb inversion clade</taxon>
        <taxon>genistoids sensu lato</taxon>
        <taxon>core genistoids</taxon>
        <taxon>Genisteae</taxon>
        <taxon>Lupinus</taxon>
    </lineage>
</organism>
<dbReference type="InterPro" id="IPR011990">
    <property type="entry name" value="TPR-like_helical_dom_sf"/>
</dbReference>
<proteinExistence type="predicted"/>
<evidence type="ECO:0000259" key="3">
    <source>
        <dbReference type="Pfam" id="PF04091"/>
    </source>
</evidence>
<evidence type="ECO:0000313" key="4">
    <source>
        <dbReference type="EMBL" id="CAL0303109.1"/>
    </source>
</evidence>
<feature type="repeat" description="PPR" evidence="2">
    <location>
        <begin position="39"/>
        <end position="74"/>
    </location>
</feature>
<keyword evidence="1" id="KW-0677">Repeat</keyword>
<protein>
    <recommendedName>
        <fullName evidence="3">Exocyst complex subunit EXOC6/Sec15 C-terminal domain-containing protein</fullName>
    </recommendedName>
</protein>
<dbReference type="PROSITE" id="PS51375">
    <property type="entry name" value="PPR"/>
    <property type="match status" value="1"/>
</dbReference>
<accession>A0AAV1W120</accession>
<dbReference type="Pfam" id="PF04091">
    <property type="entry name" value="Sec15_C"/>
    <property type="match status" value="1"/>
</dbReference>
<dbReference type="InterPro" id="IPR046960">
    <property type="entry name" value="PPR_At4g14850-like_plant"/>
</dbReference>
<reference evidence="4 5" key="1">
    <citation type="submission" date="2024-03" db="EMBL/GenBank/DDBJ databases">
        <authorList>
            <person name="Martinez-Hernandez J."/>
        </authorList>
    </citation>
    <scope>NUCLEOTIDE SEQUENCE [LARGE SCALE GENOMIC DNA]</scope>
</reference>
<name>A0AAV1W120_LUPLU</name>
<feature type="domain" description="Exocyst complex subunit EXOC6/Sec15 C-terminal" evidence="3">
    <location>
        <begin position="138"/>
        <end position="200"/>
    </location>
</feature>
<dbReference type="InterPro" id="IPR046361">
    <property type="entry name" value="EXOC6/Sec15_C"/>
</dbReference>
<dbReference type="Gene3D" id="1.20.58.670">
    <property type="entry name" value="Dsl1p vesicle tethering complex, Tip20p subunit, domain D"/>
    <property type="match status" value="1"/>
</dbReference>
<dbReference type="InterPro" id="IPR042044">
    <property type="entry name" value="EXOC6PINT-1/Sec15/Tip20_C_dom2"/>
</dbReference>